<dbReference type="RefSeq" id="XP_055875086.1">
    <property type="nucleotide sequence ID" value="XM_056019111.1"/>
</dbReference>
<sequence length="420" mass="49490">MEDICITRKEYSDLVFLKACAQLSSKSFIVRDRQINVFYNNIFCAICRQQIFPNLLIEHGCDKHPVMPSTFPELQRSIELNFFPESIMIESKKEHEYKINQSECLETEWYAPNGSCLPIYCTEGKHLRDDKCVEIIKDVVGIEYNLNMMFVLDNEDDYKTWLKFQTNFSHDLLIELFTLHIEVQLQLLDCEYKISTLLKEGNDPCRLENAKRNKSQVIFIIQGTILAPESLSRTQFEQKLTKNLMRDFFRMNLSPTEFVQLEPIVILRESVFGKLYLQVLCDLDLDEISVYYDFHNNQQEIQKIVTTYQNEREDVLFHMHVGTYHLETRYTRPYEINSLHVSQILFCKFLSFNQTDYLMTINDSVIPPEVRITISLNVTEVHITDNKELTMVDINKNGQLDVCTDLLDMKLKGHIKDYEK</sequence>
<name>A0A9W2ZJD4_BIOGL</name>
<organism evidence="1 2">
    <name type="scientific">Biomphalaria glabrata</name>
    <name type="common">Bloodfluke planorb</name>
    <name type="synonym">Freshwater snail</name>
    <dbReference type="NCBI Taxonomy" id="6526"/>
    <lineage>
        <taxon>Eukaryota</taxon>
        <taxon>Metazoa</taxon>
        <taxon>Spiralia</taxon>
        <taxon>Lophotrochozoa</taxon>
        <taxon>Mollusca</taxon>
        <taxon>Gastropoda</taxon>
        <taxon>Heterobranchia</taxon>
        <taxon>Euthyneura</taxon>
        <taxon>Panpulmonata</taxon>
        <taxon>Hygrophila</taxon>
        <taxon>Lymnaeoidea</taxon>
        <taxon>Planorbidae</taxon>
        <taxon>Biomphalaria</taxon>
    </lineage>
</organism>
<proteinExistence type="predicted"/>
<dbReference type="OrthoDB" id="6175851at2759"/>
<dbReference type="GeneID" id="106053087"/>
<dbReference type="AlphaFoldDB" id="A0A9W2ZJD4"/>
<gene>
    <name evidence="2" type="primary">LOC106053087</name>
</gene>
<protein>
    <submittedName>
        <fullName evidence="2">Uncharacterized protein LOC106053087</fullName>
    </submittedName>
</protein>
<dbReference type="Proteomes" id="UP001165740">
    <property type="component" value="Chromosome 2"/>
</dbReference>
<accession>A0A9W2ZJD4</accession>
<keyword evidence="1" id="KW-1185">Reference proteome</keyword>
<evidence type="ECO:0000313" key="2">
    <source>
        <dbReference type="RefSeq" id="XP_055875086.1"/>
    </source>
</evidence>
<reference evidence="2" key="1">
    <citation type="submission" date="2025-08" db="UniProtKB">
        <authorList>
            <consortium name="RefSeq"/>
        </authorList>
    </citation>
    <scope>IDENTIFICATION</scope>
</reference>
<evidence type="ECO:0000313" key="1">
    <source>
        <dbReference type="Proteomes" id="UP001165740"/>
    </source>
</evidence>